<keyword evidence="4 8" id="KW-0812">Transmembrane</keyword>
<evidence type="ECO:0000313" key="10">
    <source>
        <dbReference type="Proteomes" id="UP001597119"/>
    </source>
</evidence>
<feature type="transmembrane region" description="Helical" evidence="8">
    <location>
        <begin position="158"/>
        <end position="175"/>
    </location>
</feature>
<dbReference type="NCBIfam" id="TIGR04178">
    <property type="entry name" value="exo_archaeo"/>
    <property type="match status" value="1"/>
</dbReference>
<dbReference type="EC" id="3.4.22.-" evidence="9"/>
<reference evidence="9 10" key="1">
    <citation type="journal article" date="2019" name="Int. J. Syst. Evol. Microbiol.">
        <title>The Global Catalogue of Microorganisms (GCM) 10K type strain sequencing project: providing services to taxonomists for standard genome sequencing and annotation.</title>
        <authorList>
            <consortium name="The Broad Institute Genomics Platform"/>
            <consortium name="The Broad Institute Genome Sequencing Center for Infectious Disease"/>
            <person name="Wu L."/>
            <person name="Ma J."/>
        </authorList>
    </citation>
    <scope>NUCLEOTIDE SEQUENCE [LARGE SCALE GENOMIC DNA]</scope>
    <source>
        <strain evidence="9 10">CGMCC 1.12125</strain>
    </source>
</reference>
<organism evidence="9 10">
    <name type="scientific">Halorientalis brevis</name>
    <dbReference type="NCBI Taxonomy" id="1126241"/>
    <lineage>
        <taxon>Archaea</taxon>
        <taxon>Methanobacteriati</taxon>
        <taxon>Methanobacteriota</taxon>
        <taxon>Stenosarchaea group</taxon>
        <taxon>Halobacteria</taxon>
        <taxon>Halobacteriales</taxon>
        <taxon>Haloarculaceae</taxon>
        <taxon>Halorientalis</taxon>
    </lineage>
</organism>
<feature type="transmembrane region" description="Helical" evidence="8">
    <location>
        <begin position="47"/>
        <end position="65"/>
    </location>
</feature>
<accession>A0ABD6CGU7</accession>
<feature type="transmembrane region" description="Helical" evidence="8">
    <location>
        <begin position="71"/>
        <end position="91"/>
    </location>
</feature>
<feature type="transmembrane region" description="Helical" evidence="8">
    <location>
        <begin position="275"/>
        <end position="297"/>
    </location>
</feature>
<feature type="transmembrane region" description="Helical" evidence="8">
    <location>
        <begin position="240"/>
        <end position="263"/>
    </location>
</feature>
<comment type="subcellular location">
    <subcellularLocation>
        <location evidence="1">Cell membrane</location>
        <topology evidence="1">Multi-pass membrane protein</topology>
    </subcellularLocation>
</comment>
<dbReference type="AlphaFoldDB" id="A0ABD6CGU7"/>
<keyword evidence="3" id="KW-0645">Protease</keyword>
<feature type="transmembrane region" description="Helical" evidence="8">
    <location>
        <begin position="103"/>
        <end position="125"/>
    </location>
</feature>
<evidence type="ECO:0000256" key="6">
    <source>
        <dbReference type="ARBA" id="ARBA00022989"/>
    </source>
</evidence>
<keyword evidence="5 9" id="KW-0378">Hydrolase</keyword>
<sequence>MLDALLGMLAWFTQWSDPLAWLVVGTFSAGAVLDWSNRDERSQYSTVAVGVLGAVFWAVLVYYYAIVQGSITRGAVTVGAVLLALGVAGGFRSLTHGTREPKRLVTTAAWVLFGFFWFTLIYHFAFVQKSIVEGIGTLVAVPASLYVAYLLADGRDSLFALSRAIAVMGLVYVPFETLVLFKRPLVEIVTRQTEVLMNVIGYHPDVIYGNLVSEAGGTAASDYAPYRNTFEFYPDPDHRITYTILIACTGIGSMAIFAGLIAAVHAPLSRKLRALAVSIPIIYALNLVRNVFIGVSFGKQYLHVFPDTVMTLFGTSDPYMVSYYVADRIMAQVLSVAALVAITWLVVRELPEVLVIVEDVLYLLTGTEYDLREALGVQPVRADGE</sequence>
<dbReference type="GO" id="GO:0005886">
    <property type="term" value="C:plasma membrane"/>
    <property type="evidence" value="ECO:0007669"/>
    <property type="project" value="UniProtKB-SubCell"/>
</dbReference>
<name>A0ABD6CGU7_9EURY</name>
<dbReference type="InterPro" id="IPR019127">
    <property type="entry name" value="Exosortase"/>
</dbReference>
<keyword evidence="7 8" id="KW-0472">Membrane</keyword>
<proteinExistence type="predicted"/>
<dbReference type="NCBIfam" id="TIGR04125">
    <property type="entry name" value="exosort_PGF_TRM"/>
    <property type="match status" value="1"/>
</dbReference>
<dbReference type="EMBL" id="JBHUDJ010000014">
    <property type="protein sequence ID" value="MFD1589251.1"/>
    <property type="molecule type" value="Genomic_DNA"/>
</dbReference>
<dbReference type="InterPro" id="IPR014522">
    <property type="entry name" value="ArtA"/>
</dbReference>
<protein>
    <submittedName>
        <fullName evidence="9">Archaeosortase A</fullName>
        <ecNumber evidence="9">3.4.22.-</ecNumber>
    </submittedName>
</protein>
<keyword evidence="10" id="KW-1185">Reference proteome</keyword>
<feature type="transmembrane region" description="Helical" evidence="8">
    <location>
        <begin position="131"/>
        <end position="151"/>
    </location>
</feature>
<comment type="caution">
    <text evidence="9">The sequence shown here is derived from an EMBL/GenBank/DDBJ whole genome shotgun (WGS) entry which is preliminary data.</text>
</comment>
<dbReference type="Proteomes" id="UP001597119">
    <property type="component" value="Unassembled WGS sequence"/>
</dbReference>
<dbReference type="RefSeq" id="WP_247378978.1">
    <property type="nucleotide sequence ID" value="NZ_JALLGV010000005.1"/>
</dbReference>
<evidence type="ECO:0000256" key="8">
    <source>
        <dbReference type="SAM" id="Phobius"/>
    </source>
</evidence>
<feature type="transmembrane region" description="Helical" evidence="8">
    <location>
        <begin position="18"/>
        <end position="35"/>
    </location>
</feature>
<dbReference type="InterPro" id="IPR026392">
    <property type="entry name" value="Exo/Archaeosortase_dom"/>
</dbReference>
<evidence type="ECO:0000256" key="2">
    <source>
        <dbReference type="ARBA" id="ARBA00022475"/>
    </source>
</evidence>
<evidence type="ECO:0000313" key="9">
    <source>
        <dbReference type="EMBL" id="MFD1589251.1"/>
    </source>
</evidence>
<dbReference type="Pfam" id="PF09721">
    <property type="entry name" value="Exosortase_EpsH"/>
    <property type="match status" value="1"/>
</dbReference>
<evidence type="ECO:0000256" key="1">
    <source>
        <dbReference type="ARBA" id="ARBA00004651"/>
    </source>
</evidence>
<evidence type="ECO:0000256" key="5">
    <source>
        <dbReference type="ARBA" id="ARBA00022801"/>
    </source>
</evidence>
<dbReference type="GO" id="GO:0006508">
    <property type="term" value="P:proteolysis"/>
    <property type="evidence" value="ECO:0007669"/>
    <property type="project" value="UniProtKB-KW"/>
</dbReference>
<evidence type="ECO:0000256" key="7">
    <source>
        <dbReference type="ARBA" id="ARBA00023136"/>
    </source>
</evidence>
<keyword evidence="2" id="KW-1003">Cell membrane</keyword>
<evidence type="ECO:0000256" key="4">
    <source>
        <dbReference type="ARBA" id="ARBA00022692"/>
    </source>
</evidence>
<dbReference type="GO" id="GO:0008233">
    <property type="term" value="F:peptidase activity"/>
    <property type="evidence" value="ECO:0007669"/>
    <property type="project" value="UniProtKB-KW"/>
</dbReference>
<keyword evidence="6 8" id="KW-1133">Transmembrane helix</keyword>
<gene>
    <name evidence="9" type="primary">artA</name>
    <name evidence="9" type="ORF">ACFR9U_19920</name>
</gene>
<feature type="transmembrane region" description="Helical" evidence="8">
    <location>
        <begin position="329"/>
        <end position="347"/>
    </location>
</feature>
<evidence type="ECO:0000256" key="3">
    <source>
        <dbReference type="ARBA" id="ARBA00022670"/>
    </source>
</evidence>